<dbReference type="InterPro" id="IPR004843">
    <property type="entry name" value="Calcineurin-like_PHP"/>
</dbReference>
<sequence length="652" mass="72452">MASFTAQAALRAKWSSLVEDHSIEVPAEVANKVTSVVGWLKQASLEVRAAGRRAVNTLAGSNMDSIVILHFNDVYNVESRPSPEPIGGAARFCTAIKSLQHLNPLVLFSGDAFSPSMLSTFTKGEQMVPVLNEIGTHCAVLGNHDFDHGLEVLSQWVGQTDFPWLMSNVVDNETGRPLGEGRITHVVHWAGRRIGLVGLVEKEWLDTLATINPEEVTFLDFVEAGQKLAAQLKQEGCDYVIALTHMRTPNDIKLAENCEEIDLILGGHDHVYEIKLINGKYIIKSGTDFRQFSKITVNFEKVKSGSTPEVTIEEMNVTAQYAEDIKLKEKLEKYTSVVQSKMDDVLGCFSVPLDGRFTSIRTSESNLGNWVCDVVLAATGADLVILNSGTFRSDQVHPAGDFTMRDLTNIIPMRDPLVVLKVNGQQILETLENAVCMYPKLEGRFPQVAGISFAFNPNKPPGKRVEVSFVRVGDEYIKLDQNYRLATKSYLHNGCDGFTMLKNAEVLVDEGESPELGLAIQNHFQAINMRLGKTKKQSKHRQSLVTLSRRHSLVKMLDGSELDGPPPLRRASTIDTSHSHNNINSYHGGAAKLTRRASLDDLEQESCQLVPKIDHRIVVVNSEEKYHDLVLQRQRLEQNSVIEEVDEYSPQN</sequence>
<dbReference type="CDD" id="cd07406">
    <property type="entry name" value="MPP_CG11883_N"/>
    <property type="match status" value="1"/>
</dbReference>
<keyword evidence="3" id="KW-0547">Nucleotide-binding</keyword>
<dbReference type="AlphaFoldDB" id="A0A9P0DDY0"/>
<dbReference type="GO" id="GO:0016787">
    <property type="term" value="F:hydrolase activity"/>
    <property type="evidence" value="ECO:0007669"/>
    <property type="project" value="UniProtKB-KW"/>
</dbReference>
<dbReference type="InterPro" id="IPR036907">
    <property type="entry name" value="5'-Nucleotdase_C_sf"/>
</dbReference>
<protein>
    <recommendedName>
        <fullName evidence="8">5'-nucleotidase</fullName>
    </recommendedName>
</protein>
<dbReference type="InterPro" id="IPR008334">
    <property type="entry name" value="5'-Nucleotdase_C"/>
</dbReference>
<proteinExistence type="inferred from homology"/>
<dbReference type="InterPro" id="IPR041821">
    <property type="entry name" value="CG11883_N"/>
</dbReference>
<dbReference type="InterPro" id="IPR006179">
    <property type="entry name" value="5_nucleotidase/apyrase"/>
</dbReference>
<evidence type="ECO:0008006" key="8">
    <source>
        <dbReference type="Google" id="ProtNLM"/>
    </source>
</evidence>
<feature type="domain" description="Calcineurin-like phosphoesterase" evidence="4">
    <location>
        <begin position="67"/>
        <end position="272"/>
    </location>
</feature>
<dbReference type="Gene3D" id="3.60.21.10">
    <property type="match status" value="1"/>
</dbReference>
<dbReference type="SUPFAM" id="SSF56300">
    <property type="entry name" value="Metallo-dependent phosphatases"/>
    <property type="match status" value="1"/>
</dbReference>
<keyword evidence="3" id="KW-0378">Hydrolase</keyword>
<dbReference type="Proteomes" id="UP001152799">
    <property type="component" value="Chromosome 4"/>
</dbReference>
<evidence type="ECO:0000256" key="1">
    <source>
        <dbReference type="ARBA" id="ARBA00006654"/>
    </source>
</evidence>
<evidence type="ECO:0000256" key="3">
    <source>
        <dbReference type="RuleBase" id="RU362119"/>
    </source>
</evidence>
<dbReference type="Gene3D" id="3.90.780.10">
    <property type="entry name" value="5'-Nucleotidase, C-terminal domain"/>
    <property type="match status" value="1"/>
</dbReference>
<keyword evidence="7" id="KW-1185">Reference proteome</keyword>
<evidence type="ECO:0000259" key="4">
    <source>
        <dbReference type="Pfam" id="PF00149"/>
    </source>
</evidence>
<name>A0A9P0DDY0_9CUCU</name>
<organism evidence="6 7">
    <name type="scientific">Ceutorhynchus assimilis</name>
    <name type="common">cabbage seed weevil</name>
    <dbReference type="NCBI Taxonomy" id="467358"/>
    <lineage>
        <taxon>Eukaryota</taxon>
        <taxon>Metazoa</taxon>
        <taxon>Ecdysozoa</taxon>
        <taxon>Arthropoda</taxon>
        <taxon>Hexapoda</taxon>
        <taxon>Insecta</taxon>
        <taxon>Pterygota</taxon>
        <taxon>Neoptera</taxon>
        <taxon>Endopterygota</taxon>
        <taxon>Coleoptera</taxon>
        <taxon>Polyphaga</taxon>
        <taxon>Cucujiformia</taxon>
        <taxon>Curculionidae</taxon>
        <taxon>Ceutorhynchinae</taxon>
        <taxon>Ceutorhynchus</taxon>
    </lineage>
</organism>
<evidence type="ECO:0000313" key="6">
    <source>
        <dbReference type="EMBL" id="CAH1130407.1"/>
    </source>
</evidence>
<dbReference type="PANTHER" id="PTHR11575:SF48">
    <property type="entry name" value="5'-NUCLEOTIDASE"/>
    <property type="match status" value="1"/>
</dbReference>
<dbReference type="Pfam" id="PF02872">
    <property type="entry name" value="5_nucleotid_C"/>
    <property type="match status" value="1"/>
</dbReference>
<gene>
    <name evidence="6" type="ORF">CEUTPL_LOCUS9034</name>
</gene>
<reference evidence="6" key="1">
    <citation type="submission" date="2022-01" db="EMBL/GenBank/DDBJ databases">
        <authorList>
            <person name="King R."/>
        </authorList>
    </citation>
    <scope>NUCLEOTIDE SEQUENCE</scope>
</reference>
<dbReference type="EMBL" id="OU892280">
    <property type="protein sequence ID" value="CAH1130407.1"/>
    <property type="molecule type" value="Genomic_DNA"/>
</dbReference>
<dbReference type="PANTHER" id="PTHR11575">
    <property type="entry name" value="5'-NUCLEOTIDASE-RELATED"/>
    <property type="match status" value="1"/>
</dbReference>
<dbReference type="SUPFAM" id="SSF55816">
    <property type="entry name" value="5'-nucleotidase (syn. UDP-sugar hydrolase), C-terminal domain"/>
    <property type="match status" value="1"/>
</dbReference>
<keyword evidence="2" id="KW-0732">Signal</keyword>
<dbReference type="GO" id="GO:0000166">
    <property type="term" value="F:nucleotide binding"/>
    <property type="evidence" value="ECO:0007669"/>
    <property type="project" value="UniProtKB-KW"/>
</dbReference>
<dbReference type="InterPro" id="IPR029052">
    <property type="entry name" value="Metallo-depent_PP-like"/>
</dbReference>
<evidence type="ECO:0000313" key="7">
    <source>
        <dbReference type="Proteomes" id="UP001152799"/>
    </source>
</evidence>
<evidence type="ECO:0000256" key="2">
    <source>
        <dbReference type="ARBA" id="ARBA00022729"/>
    </source>
</evidence>
<evidence type="ECO:0000259" key="5">
    <source>
        <dbReference type="Pfam" id="PF02872"/>
    </source>
</evidence>
<comment type="similarity">
    <text evidence="1 3">Belongs to the 5'-nucleotidase family.</text>
</comment>
<feature type="domain" description="5'-Nucleotidase C-terminal" evidence="5">
    <location>
        <begin position="355"/>
        <end position="502"/>
    </location>
</feature>
<dbReference type="PRINTS" id="PR01607">
    <property type="entry name" value="APYRASEFAMLY"/>
</dbReference>
<dbReference type="Pfam" id="PF00149">
    <property type="entry name" value="Metallophos"/>
    <property type="match status" value="1"/>
</dbReference>
<dbReference type="GO" id="GO:0009166">
    <property type="term" value="P:nucleotide catabolic process"/>
    <property type="evidence" value="ECO:0007669"/>
    <property type="project" value="InterPro"/>
</dbReference>
<accession>A0A9P0DDY0</accession>
<dbReference type="OrthoDB" id="10252235at2759"/>